<protein>
    <submittedName>
        <fullName evidence="2">Uncharacterized protein</fullName>
    </submittedName>
</protein>
<evidence type="ECO:0000313" key="2">
    <source>
        <dbReference type="EMBL" id="KAF0910776.1"/>
    </source>
</evidence>
<dbReference type="EMBL" id="SPHZ02000006">
    <property type="protein sequence ID" value="KAF0910776.1"/>
    <property type="molecule type" value="Genomic_DNA"/>
</dbReference>
<proteinExistence type="predicted"/>
<accession>A0A6G1DEB0</accession>
<reference evidence="2 3" key="1">
    <citation type="submission" date="2019-11" db="EMBL/GenBank/DDBJ databases">
        <title>Whole genome sequence of Oryza granulata.</title>
        <authorList>
            <person name="Li W."/>
        </authorList>
    </citation>
    <scope>NUCLEOTIDE SEQUENCE [LARGE SCALE GENOMIC DNA]</scope>
    <source>
        <strain evidence="3">cv. Menghai</strain>
        <tissue evidence="2">Leaf</tissue>
    </source>
</reference>
<feature type="region of interest" description="Disordered" evidence="1">
    <location>
        <begin position="1"/>
        <end position="49"/>
    </location>
</feature>
<gene>
    <name evidence="2" type="ORF">E2562_004754</name>
</gene>
<feature type="compositionally biased region" description="Low complexity" evidence="1">
    <location>
        <begin position="1"/>
        <end position="18"/>
    </location>
</feature>
<sequence>MCIRDASGPGRVSPVPGGAASGRVWQPGDQTSRPQHPTGAPPGVAQQAAAGMRGTEKLILIQEKKQIHQLDLLFAALTIKS</sequence>
<name>A0A6G1DEB0_9ORYZ</name>
<dbReference type="Proteomes" id="UP000479710">
    <property type="component" value="Unassembled WGS sequence"/>
</dbReference>
<dbReference type="AlphaFoldDB" id="A0A6G1DEB0"/>
<keyword evidence="3" id="KW-1185">Reference proteome</keyword>
<comment type="caution">
    <text evidence="2">The sequence shown here is derived from an EMBL/GenBank/DDBJ whole genome shotgun (WGS) entry which is preliminary data.</text>
</comment>
<evidence type="ECO:0000256" key="1">
    <source>
        <dbReference type="SAM" id="MobiDB-lite"/>
    </source>
</evidence>
<organism evidence="2 3">
    <name type="scientific">Oryza meyeriana var. granulata</name>
    <dbReference type="NCBI Taxonomy" id="110450"/>
    <lineage>
        <taxon>Eukaryota</taxon>
        <taxon>Viridiplantae</taxon>
        <taxon>Streptophyta</taxon>
        <taxon>Embryophyta</taxon>
        <taxon>Tracheophyta</taxon>
        <taxon>Spermatophyta</taxon>
        <taxon>Magnoliopsida</taxon>
        <taxon>Liliopsida</taxon>
        <taxon>Poales</taxon>
        <taxon>Poaceae</taxon>
        <taxon>BOP clade</taxon>
        <taxon>Oryzoideae</taxon>
        <taxon>Oryzeae</taxon>
        <taxon>Oryzinae</taxon>
        <taxon>Oryza</taxon>
        <taxon>Oryza meyeriana</taxon>
    </lineage>
</organism>
<evidence type="ECO:0000313" key="3">
    <source>
        <dbReference type="Proteomes" id="UP000479710"/>
    </source>
</evidence>